<feature type="region of interest" description="Disordered" evidence="1">
    <location>
        <begin position="74"/>
        <end position="103"/>
    </location>
</feature>
<protein>
    <submittedName>
        <fullName evidence="2">Uncharacterized protein</fullName>
    </submittedName>
</protein>
<reference evidence="2" key="2">
    <citation type="submission" date="2025-09" db="UniProtKB">
        <authorList>
            <consortium name="Ensembl"/>
        </authorList>
    </citation>
    <scope>IDENTIFICATION</scope>
</reference>
<name>A0A3Q2EFE5_CYPVA</name>
<evidence type="ECO:0000256" key="1">
    <source>
        <dbReference type="SAM" id="MobiDB-lite"/>
    </source>
</evidence>
<proteinExistence type="predicted"/>
<accession>A0A3Q2EFE5</accession>
<feature type="compositionally biased region" description="Basic and acidic residues" evidence="1">
    <location>
        <begin position="76"/>
        <end position="103"/>
    </location>
</feature>
<dbReference type="Proteomes" id="UP000265020">
    <property type="component" value="Unassembled WGS sequence"/>
</dbReference>
<dbReference type="Ensembl" id="ENSCVAT00000025960.1">
    <property type="protein sequence ID" value="ENSCVAP00000031263.1"/>
    <property type="gene ID" value="ENSCVAG00000020402.1"/>
</dbReference>
<organism evidence="2 3">
    <name type="scientific">Cyprinodon variegatus</name>
    <name type="common">Sheepshead minnow</name>
    <dbReference type="NCBI Taxonomy" id="28743"/>
    <lineage>
        <taxon>Eukaryota</taxon>
        <taxon>Metazoa</taxon>
        <taxon>Chordata</taxon>
        <taxon>Craniata</taxon>
        <taxon>Vertebrata</taxon>
        <taxon>Euteleostomi</taxon>
        <taxon>Actinopterygii</taxon>
        <taxon>Neopterygii</taxon>
        <taxon>Teleostei</taxon>
        <taxon>Neoteleostei</taxon>
        <taxon>Acanthomorphata</taxon>
        <taxon>Ovalentaria</taxon>
        <taxon>Atherinomorphae</taxon>
        <taxon>Cyprinodontiformes</taxon>
        <taxon>Cyprinodontidae</taxon>
        <taxon>Cyprinodon</taxon>
    </lineage>
</organism>
<reference evidence="2" key="1">
    <citation type="submission" date="2025-08" db="UniProtKB">
        <authorList>
            <consortium name="Ensembl"/>
        </authorList>
    </citation>
    <scope>IDENTIFICATION</scope>
</reference>
<sequence>MATINHTHKHTNTININPQSCVCFIISSSILVSFSTTFSTDIIGVGGCLPVLRIFLMTAATWPFSIELSNLTMQTRQEHRTSRESASKMRPTARSDRFTFTKM</sequence>
<evidence type="ECO:0000313" key="3">
    <source>
        <dbReference type="Proteomes" id="UP000265020"/>
    </source>
</evidence>
<evidence type="ECO:0000313" key="2">
    <source>
        <dbReference type="Ensembl" id="ENSCVAP00000031263.1"/>
    </source>
</evidence>
<dbReference type="AlphaFoldDB" id="A0A3Q2EFE5"/>
<dbReference type="GeneTree" id="ENSGT00990000204155"/>
<keyword evidence="3" id="KW-1185">Reference proteome</keyword>